<feature type="transmembrane region" description="Helical" evidence="1">
    <location>
        <begin position="196"/>
        <end position="224"/>
    </location>
</feature>
<evidence type="ECO:0000313" key="3">
    <source>
        <dbReference type="Proteomes" id="UP000438991"/>
    </source>
</evidence>
<feature type="transmembrane region" description="Helical" evidence="1">
    <location>
        <begin position="7"/>
        <end position="29"/>
    </location>
</feature>
<dbReference type="RefSeq" id="WP_155481303.1">
    <property type="nucleotide sequence ID" value="NZ_WNKV01000022.1"/>
</dbReference>
<feature type="transmembrane region" description="Helical" evidence="1">
    <location>
        <begin position="119"/>
        <end position="136"/>
    </location>
</feature>
<feature type="transmembrane region" description="Helical" evidence="1">
    <location>
        <begin position="143"/>
        <end position="161"/>
    </location>
</feature>
<sequence>MPIKKPLEAISVVVVAALVFAVVFTVYALSPVKTSADSRWSLHTSMSLIRGQGGALTAYGPVIESTGFYAIEHCRGEPRTMFPIGVSVLATPAVLVASLVSPEFETRLANHVPETVEKIIASIFSALAAAVFFVLVHMRFPSLAVAGGTTLVFAFGTSMWSVSSRALWQHGPLVLMLVVAMLILQSARTRPTVAPFAALPLAAAFVIRPTAAVPIAVLGLYLLIVHRTMVWRFLLLAALVAVPWLVFNEVTCGSPLPSYYNPGRVGGSSTVADALLGNLVSPSRGLFVYSPVLLLAITGFVVAVRQPADRTLAIAFGAIVIVHWLQVSRFPHWWLGHSYGPRAMSDVLPFLVWFLPFNVAGLAGPHARPRMAGTVLIGTILAGILAAASIGMHAAGALRREPHYWNATPVSVDHAPSRLWDWRDPPFLR</sequence>
<feature type="transmembrane region" description="Helical" evidence="1">
    <location>
        <begin position="311"/>
        <end position="327"/>
    </location>
</feature>
<name>A0A9X4XSB7_9BRAD</name>
<protein>
    <submittedName>
        <fullName evidence="2">Uncharacterized protein</fullName>
    </submittedName>
</protein>
<feature type="transmembrane region" description="Helical" evidence="1">
    <location>
        <begin position="375"/>
        <end position="395"/>
    </location>
</feature>
<organism evidence="2 3">
    <name type="scientific">Rhodoplanes serenus</name>
    <dbReference type="NCBI Taxonomy" id="200615"/>
    <lineage>
        <taxon>Bacteria</taxon>
        <taxon>Pseudomonadati</taxon>
        <taxon>Pseudomonadota</taxon>
        <taxon>Alphaproteobacteria</taxon>
        <taxon>Hyphomicrobiales</taxon>
        <taxon>Nitrobacteraceae</taxon>
        <taxon>Rhodoplanes</taxon>
    </lineage>
</organism>
<dbReference type="Proteomes" id="UP000438991">
    <property type="component" value="Unassembled WGS sequence"/>
</dbReference>
<accession>A0A9X4XSB7</accession>
<keyword evidence="1" id="KW-0812">Transmembrane</keyword>
<proteinExistence type="predicted"/>
<keyword evidence="1" id="KW-0472">Membrane</keyword>
<reference evidence="2 3" key="1">
    <citation type="submission" date="2019-11" db="EMBL/GenBank/DDBJ databases">
        <title>Whole-genome sequence of Rhodoplanes serenus DSM 18633, type strain.</title>
        <authorList>
            <person name="Kyndt J.A."/>
            <person name="Meyer T.E."/>
        </authorList>
    </citation>
    <scope>NUCLEOTIDE SEQUENCE [LARGE SCALE GENOMIC DNA]</scope>
    <source>
        <strain evidence="2 3">DSM 18633</strain>
    </source>
</reference>
<feature type="transmembrane region" description="Helical" evidence="1">
    <location>
        <begin position="230"/>
        <end position="247"/>
    </location>
</feature>
<feature type="transmembrane region" description="Helical" evidence="1">
    <location>
        <begin position="49"/>
        <end position="69"/>
    </location>
</feature>
<gene>
    <name evidence="2" type="ORF">GJ689_22510</name>
</gene>
<dbReference type="EMBL" id="WNKV01000022">
    <property type="protein sequence ID" value="MTW18974.1"/>
    <property type="molecule type" value="Genomic_DNA"/>
</dbReference>
<feature type="transmembrane region" description="Helical" evidence="1">
    <location>
        <begin position="347"/>
        <end position="363"/>
    </location>
</feature>
<dbReference type="AlphaFoldDB" id="A0A9X4XSB7"/>
<evidence type="ECO:0000313" key="2">
    <source>
        <dbReference type="EMBL" id="MTW18974.1"/>
    </source>
</evidence>
<evidence type="ECO:0000256" key="1">
    <source>
        <dbReference type="SAM" id="Phobius"/>
    </source>
</evidence>
<keyword evidence="1" id="KW-1133">Transmembrane helix</keyword>
<comment type="caution">
    <text evidence="2">The sequence shown here is derived from an EMBL/GenBank/DDBJ whole genome shotgun (WGS) entry which is preliminary data.</text>
</comment>
<feature type="transmembrane region" description="Helical" evidence="1">
    <location>
        <begin position="286"/>
        <end position="304"/>
    </location>
</feature>
<feature type="transmembrane region" description="Helical" evidence="1">
    <location>
        <begin position="167"/>
        <end position="184"/>
    </location>
</feature>